<dbReference type="KEGG" id="blac:94352436"/>
<dbReference type="GeneID" id="94352436"/>
<sequence length="80" mass="8888">MHDCTSSNEGELQEPVAFRLDVQWHEFRDLSHLGGGVSAYSVTNARHRIVGFLLATHVLRRPVTGTPADFLKTEGKPVKC</sequence>
<name>A0A976IK78_BRELC</name>
<dbReference type="Proteomes" id="UP000294530">
    <property type="component" value="Unassembled WGS sequence"/>
</dbReference>
<protein>
    <submittedName>
        <fullName evidence="1">Uncharacterized protein</fullName>
    </submittedName>
</protein>
<dbReference type="RefSeq" id="XP_067822818.1">
    <property type="nucleotide sequence ID" value="XM_067966765.1"/>
</dbReference>
<evidence type="ECO:0000313" key="1">
    <source>
        <dbReference type="EMBL" id="TDH73320.1"/>
    </source>
</evidence>
<dbReference type="EMBL" id="SHOA02000001">
    <property type="protein sequence ID" value="TDH73320.1"/>
    <property type="molecule type" value="Genomic_DNA"/>
</dbReference>
<comment type="caution">
    <text evidence="1">The sequence shown here is derived from an EMBL/GenBank/DDBJ whole genome shotgun (WGS) entry which is preliminary data.</text>
</comment>
<organism evidence="1 2">
    <name type="scientific">Bremia lactucae</name>
    <name type="common">Lettuce downy mildew</name>
    <dbReference type="NCBI Taxonomy" id="4779"/>
    <lineage>
        <taxon>Eukaryota</taxon>
        <taxon>Sar</taxon>
        <taxon>Stramenopiles</taxon>
        <taxon>Oomycota</taxon>
        <taxon>Peronosporomycetes</taxon>
        <taxon>Peronosporales</taxon>
        <taxon>Peronosporaceae</taxon>
        <taxon>Bremia</taxon>
    </lineage>
</organism>
<gene>
    <name evidence="1" type="ORF">CCR75_008715</name>
</gene>
<keyword evidence="2" id="KW-1185">Reference proteome</keyword>
<accession>A0A976IK78</accession>
<evidence type="ECO:0000313" key="2">
    <source>
        <dbReference type="Proteomes" id="UP000294530"/>
    </source>
</evidence>
<proteinExistence type="predicted"/>
<dbReference type="AlphaFoldDB" id="A0A976IK78"/>
<reference evidence="1 2" key="1">
    <citation type="journal article" date="2021" name="Genome Biol.">
        <title>AFLAP: assembly-free linkage analysis pipeline using k-mers from genome sequencing data.</title>
        <authorList>
            <person name="Fletcher K."/>
            <person name="Zhang L."/>
            <person name="Gil J."/>
            <person name="Han R."/>
            <person name="Cavanaugh K."/>
            <person name="Michelmore R."/>
        </authorList>
    </citation>
    <scope>NUCLEOTIDE SEQUENCE [LARGE SCALE GENOMIC DNA]</scope>
    <source>
        <strain evidence="1 2">SF5</strain>
    </source>
</reference>